<proteinExistence type="predicted"/>
<dbReference type="VEuPathDB" id="FungiDB:RhiirA1_503640"/>
<sequence>MSSLSLLNSSGVMPFLTLTAVFLFIGPVLIMGIATMWSNLKQKISDELSAHVIKILIDLGILNNIPEIRKRSLHDQIFTELNDKFDTCISDINSTITAKLGRINNDLNNKLNEEVNAEFSKINTELNSKLTAEAKKNKARDDDFTRESQKIFSMVNNITTKVNNIEEACCNEFSRIHVVIKNLKNETNQHYAVVQRSNFDQQSVSNESEANLTNESETNSRDSSTNSSPSSSSGSSNLSGIFDITGDIKIRFKQHFDRLMKARNYTFDEMCYSVAVDIRSLGGNIKISTVKNFYGGVGRSTVPTVNQINAWVNSFNNNNAE</sequence>
<dbReference type="VEuPathDB" id="FungiDB:FUN_011652"/>
<dbReference type="VEuPathDB" id="FungiDB:RhiirFUN_019640"/>
<keyword evidence="2" id="KW-0472">Membrane</keyword>
<organism evidence="3 4">
    <name type="scientific">Rhizophagus irregularis</name>
    <dbReference type="NCBI Taxonomy" id="588596"/>
    <lineage>
        <taxon>Eukaryota</taxon>
        <taxon>Fungi</taxon>
        <taxon>Fungi incertae sedis</taxon>
        <taxon>Mucoromycota</taxon>
        <taxon>Glomeromycotina</taxon>
        <taxon>Glomeromycetes</taxon>
        <taxon>Glomerales</taxon>
        <taxon>Glomeraceae</taxon>
        <taxon>Rhizophagus</taxon>
    </lineage>
</organism>
<evidence type="ECO:0000313" key="3">
    <source>
        <dbReference type="EMBL" id="PKK58485.1"/>
    </source>
</evidence>
<accession>A0A2N1MA21</accession>
<feature type="compositionally biased region" description="Low complexity" evidence="1">
    <location>
        <begin position="213"/>
        <end position="236"/>
    </location>
</feature>
<feature type="region of interest" description="Disordered" evidence="1">
    <location>
        <begin position="200"/>
        <end position="236"/>
    </location>
</feature>
<comment type="caution">
    <text evidence="3">The sequence shown here is derived from an EMBL/GenBank/DDBJ whole genome shotgun (WGS) entry which is preliminary data.</text>
</comment>
<dbReference type="AlphaFoldDB" id="A0A2N1MA21"/>
<reference evidence="3 4" key="2">
    <citation type="submission" date="2017-10" db="EMBL/GenBank/DDBJ databases">
        <title>Extensive intraspecific genome diversity in a model arbuscular mycorrhizal fungus.</title>
        <authorList>
            <person name="Chen E.C.H."/>
            <person name="Morin E."/>
            <person name="Baudet D."/>
            <person name="Noel J."/>
            <person name="Ndikumana S."/>
            <person name="Charron P."/>
            <person name="St-Onge C."/>
            <person name="Giorgi J."/>
            <person name="Grigoriev I.V."/>
            <person name="Roux C."/>
            <person name="Martin F.M."/>
            <person name="Corradi N."/>
        </authorList>
    </citation>
    <scope>NUCLEOTIDE SEQUENCE [LARGE SCALE GENOMIC DNA]</scope>
    <source>
        <strain evidence="3 4">C2</strain>
    </source>
</reference>
<evidence type="ECO:0000256" key="1">
    <source>
        <dbReference type="SAM" id="MobiDB-lite"/>
    </source>
</evidence>
<dbReference type="Proteomes" id="UP000233469">
    <property type="component" value="Unassembled WGS sequence"/>
</dbReference>
<feature type="compositionally biased region" description="Polar residues" evidence="1">
    <location>
        <begin position="200"/>
        <end position="212"/>
    </location>
</feature>
<gene>
    <name evidence="3" type="ORF">RhiirC2_822979</name>
</gene>
<name>A0A2N1MA21_9GLOM</name>
<protein>
    <submittedName>
        <fullName evidence="3">Uncharacterized protein</fullName>
    </submittedName>
</protein>
<keyword evidence="2" id="KW-0812">Transmembrane</keyword>
<reference evidence="3 4" key="1">
    <citation type="submission" date="2016-04" db="EMBL/GenBank/DDBJ databases">
        <title>Genome analyses suggest a sexual origin of heterokaryosis in a supposedly ancient asexual fungus.</title>
        <authorList>
            <person name="Ropars J."/>
            <person name="Sedzielewska K."/>
            <person name="Noel J."/>
            <person name="Charron P."/>
            <person name="Farinelli L."/>
            <person name="Marton T."/>
            <person name="Kruger M."/>
            <person name="Pelin A."/>
            <person name="Brachmann A."/>
            <person name="Corradi N."/>
        </authorList>
    </citation>
    <scope>NUCLEOTIDE SEQUENCE [LARGE SCALE GENOMIC DNA]</scope>
    <source>
        <strain evidence="3 4">C2</strain>
    </source>
</reference>
<keyword evidence="2" id="KW-1133">Transmembrane helix</keyword>
<feature type="transmembrane region" description="Helical" evidence="2">
    <location>
        <begin position="12"/>
        <end position="34"/>
    </location>
</feature>
<dbReference type="EMBL" id="LLXL01003566">
    <property type="protein sequence ID" value="PKK58485.1"/>
    <property type="molecule type" value="Genomic_DNA"/>
</dbReference>
<evidence type="ECO:0000256" key="2">
    <source>
        <dbReference type="SAM" id="Phobius"/>
    </source>
</evidence>
<evidence type="ECO:0000313" key="4">
    <source>
        <dbReference type="Proteomes" id="UP000233469"/>
    </source>
</evidence>